<dbReference type="AlphaFoldDB" id="A0A2H0XET8"/>
<dbReference type="EMBL" id="PEYT01000003">
    <property type="protein sequence ID" value="PIS23402.1"/>
    <property type="molecule type" value="Genomic_DNA"/>
</dbReference>
<gene>
    <name evidence="1" type="ORF">COT49_00320</name>
</gene>
<accession>A0A2H0XET8</accession>
<evidence type="ECO:0000313" key="1">
    <source>
        <dbReference type="EMBL" id="PIS23402.1"/>
    </source>
</evidence>
<dbReference type="Proteomes" id="UP000230340">
    <property type="component" value="Unassembled WGS sequence"/>
</dbReference>
<protein>
    <recommendedName>
        <fullName evidence="3">AbiEi antitoxin C-terminal domain-containing protein</fullName>
    </recommendedName>
</protein>
<comment type="caution">
    <text evidence="1">The sequence shown here is derived from an EMBL/GenBank/DDBJ whole genome shotgun (WGS) entry which is preliminary data.</text>
</comment>
<reference evidence="2" key="1">
    <citation type="submission" date="2017-09" db="EMBL/GenBank/DDBJ databases">
        <title>Depth-based differentiation of microbial function through sediment-hosted aquifers and enrichment of novel symbionts in the deep terrestrial subsurface.</title>
        <authorList>
            <person name="Probst A.J."/>
            <person name="Ladd B."/>
            <person name="Jarett J.K."/>
            <person name="Geller-Mcgrath D.E."/>
            <person name="Sieber C.M.K."/>
            <person name="Emerson J.B."/>
            <person name="Anantharaman K."/>
            <person name="Thomas B.C."/>
            <person name="Malmstrom R."/>
            <person name="Stieglmeier M."/>
            <person name="Klingl A."/>
            <person name="Woyke T."/>
            <person name="Ryan C.M."/>
            <person name="Banfield J.F."/>
        </authorList>
    </citation>
    <scope>NUCLEOTIDE SEQUENCE [LARGE SCALE GENOMIC DNA]</scope>
</reference>
<evidence type="ECO:0008006" key="3">
    <source>
        <dbReference type="Google" id="ProtNLM"/>
    </source>
</evidence>
<organism evidence="1 2">
    <name type="scientific">candidate division WWE3 bacterium CG08_land_8_20_14_0_20_40_13</name>
    <dbReference type="NCBI Taxonomy" id="1975084"/>
    <lineage>
        <taxon>Bacteria</taxon>
        <taxon>Katanobacteria</taxon>
    </lineage>
</organism>
<name>A0A2H0XET8_UNCKA</name>
<proteinExistence type="predicted"/>
<evidence type="ECO:0000313" key="2">
    <source>
        <dbReference type="Proteomes" id="UP000230340"/>
    </source>
</evidence>
<sequence length="196" mass="22419">MESLPIIKIYQKIKDLNLKFVDYLTLAQVTGYSNKNTLYKIAGRLVKAGILKNLMGGKFVLGEFKAESFEIANYLYQPSYISLESALSFYGILPQFSYTISSITTKKTKKISVDGKEFSFSSISPSLFWSYKKEKNFLIASPEKALLDSLYFSLKKIINLDKDELDITCINRKELLRMSKLFNNNQLILKATEVLE</sequence>